<accession>A0A975FPA7</accession>
<feature type="compositionally biased region" description="Low complexity" evidence="1">
    <location>
        <begin position="499"/>
        <end position="513"/>
    </location>
</feature>
<dbReference type="Pfam" id="PF03702">
    <property type="entry name" value="AnmK"/>
    <property type="match status" value="1"/>
</dbReference>
<dbReference type="InterPro" id="IPR043129">
    <property type="entry name" value="ATPase_NBD"/>
</dbReference>
<dbReference type="InterPro" id="IPR005338">
    <property type="entry name" value="Anhydro_N_Ac-Mur_kinase"/>
</dbReference>
<feature type="compositionally biased region" description="Basic and acidic residues" evidence="1">
    <location>
        <begin position="71"/>
        <end position="84"/>
    </location>
</feature>
<keyword evidence="2" id="KW-0808">Transferase</keyword>
<dbReference type="GO" id="GO:0016773">
    <property type="term" value="F:phosphotransferase activity, alcohol group as acceptor"/>
    <property type="evidence" value="ECO:0007669"/>
    <property type="project" value="InterPro"/>
</dbReference>
<dbReference type="GO" id="GO:0005524">
    <property type="term" value="F:ATP binding"/>
    <property type="evidence" value="ECO:0007669"/>
    <property type="project" value="InterPro"/>
</dbReference>
<name>A0A975FPA7_9MICO</name>
<feature type="region of interest" description="Disordered" evidence="1">
    <location>
        <begin position="28"/>
        <end position="90"/>
    </location>
</feature>
<evidence type="ECO:0000313" key="2">
    <source>
        <dbReference type="EMBL" id="QTX05621.1"/>
    </source>
</evidence>
<dbReference type="GO" id="GO:0009254">
    <property type="term" value="P:peptidoglycan turnover"/>
    <property type="evidence" value="ECO:0007669"/>
    <property type="project" value="InterPro"/>
</dbReference>
<dbReference type="Proteomes" id="UP000671914">
    <property type="component" value="Chromosome"/>
</dbReference>
<feature type="compositionally biased region" description="Basic and acidic residues" evidence="1">
    <location>
        <begin position="36"/>
        <end position="58"/>
    </location>
</feature>
<dbReference type="SUPFAM" id="SSF53067">
    <property type="entry name" value="Actin-like ATPase domain"/>
    <property type="match status" value="1"/>
</dbReference>
<reference evidence="2" key="1">
    <citation type="submission" date="2021-03" db="EMBL/GenBank/DDBJ databases">
        <title>Agromyces archimandritus sp. nov., isolated from the cockroach Archimandrita tessellata.</title>
        <authorList>
            <person name="Guzman J."/>
            <person name="Ortuzar M."/>
            <person name="Poehlein A."/>
            <person name="Daniel R."/>
            <person name="Trujillo M."/>
            <person name="Vilcinskas A."/>
        </authorList>
    </citation>
    <scope>NUCLEOTIDE SEQUENCE</scope>
    <source>
        <strain evidence="2">G127AT</strain>
    </source>
</reference>
<feature type="compositionally biased region" description="Basic and acidic residues" evidence="1">
    <location>
        <begin position="399"/>
        <end position="414"/>
    </location>
</feature>
<organism evidence="2 3">
    <name type="scientific">Agromyces archimandritae</name>
    <dbReference type="NCBI Taxonomy" id="2781962"/>
    <lineage>
        <taxon>Bacteria</taxon>
        <taxon>Bacillati</taxon>
        <taxon>Actinomycetota</taxon>
        <taxon>Actinomycetes</taxon>
        <taxon>Micrococcales</taxon>
        <taxon>Microbacteriaceae</taxon>
        <taxon>Agromyces</taxon>
    </lineage>
</organism>
<dbReference type="EMBL" id="CP071696">
    <property type="protein sequence ID" value="QTX05621.1"/>
    <property type="molecule type" value="Genomic_DNA"/>
</dbReference>
<dbReference type="PANTHER" id="PTHR30605">
    <property type="entry name" value="ANHYDRO-N-ACETYLMURAMIC ACID KINASE"/>
    <property type="match status" value="1"/>
</dbReference>
<dbReference type="AlphaFoldDB" id="A0A975FPA7"/>
<dbReference type="GO" id="GO:0016301">
    <property type="term" value="F:kinase activity"/>
    <property type="evidence" value="ECO:0007669"/>
    <property type="project" value="UniProtKB-KW"/>
</dbReference>
<feature type="compositionally biased region" description="Low complexity" evidence="1">
    <location>
        <begin position="468"/>
        <end position="483"/>
    </location>
</feature>
<dbReference type="KEGG" id="aarc:G127AT_05295"/>
<feature type="region of interest" description="Disordered" evidence="1">
    <location>
        <begin position="372"/>
        <end position="451"/>
    </location>
</feature>
<keyword evidence="3" id="KW-1185">Reference proteome</keyword>
<evidence type="ECO:0000256" key="1">
    <source>
        <dbReference type="SAM" id="MobiDB-lite"/>
    </source>
</evidence>
<evidence type="ECO:0000313" key="3">
    <source>
        <dbReference type="Proteomes" id="UP000671914"/>
    </source>
</evidence>
<dbReference type="Gene3D" id="3.30.420.40">
    <property type="match status" value="2"/>
</dbReference>
<feature type="compositionally biased region" description="Basic residues" evidence="1">
    <location>
        <begin position="484"/>
        <end position="498"/>
    </location>
</feature>
<dbReference type="GO" id="GO:0006040">
    <property type="term" value="P:amino sugar metabolic process"/>
    <property type="evidence" value="ECO:0007669"/>
    <property type="project" value="InterPro"/>
</dbReference>
<feature type="region of interest" description="Disordered" evidence="1">
    <location>
        <begin position="468"/>
        <end position="513"/>
    </location>
</feature>
<sequence>MRVLSLQSGTSADAIDVAVVEFAVRHPSPGVTASDDAARPARRDGRDPERVADPEARARASTAAYDLAAVTDRRRDPEAGDPERVAAAGARAAASTPGIVLELTPVATREVAWEPGLRRDILQAAAGLPMDAGAWCRLDTRLGRAFAAAAAEVLAEAPAELVVSHGQTVFHWAEPDGRRGSRARGTLQLGEPAWIAERTGLPVVSHVRAADIAAGGEGAPLMGVFDRLWLAPLARAAGRPVATVNLGGIANVQIVDAAGGVLAFDTGPGNGLIDAAVGRAAGLPYDVDGRFAAAGRIDEELLGALLAHPYFAAAPPKTTGRETFDLAVVDAAVAAAHGALTEVPTADLAATLTELTARTVVDAVAAARPGVGDAGASATAVEPGEAPPRIRRSPPNRMDAADSIRIRGDLRHGGAEVGRAGRASAREDAGGGARTGRARSPRAGRAARAVRVPPSCCAPAGVRATRCSWSGSRRMRRAGASAPGRRRNSASTRARRSRCCSPSSASAPGTGFP</sequence>
<dbReference type="PANTHER" id="PTHR30605:SF0">
    <property type="entry name" value="ANHYDRO-N-ACETYLMURAMIC ACID KINASE"/>
    <property type="match status" value="1"/>
</dbReference>
<gene>
    <name evidence="2" type="ORF">G127AT_05295</name>
</gene>
<protein>
    <submittedName>
        <fullName evidence="2">Anhydro-N-acetylmuramic acid kinase</fullName>
    </submittedName>
</protein>
<keyword evidence="2" id="KW-0418">Kinase</keyword>
<proteinExistence type="predicted"/>